<reference evidence="1 2" key="1">
    <citation type="journal article" date="2022" name="Plant J.">
        <title>Chromosome-level genome of Camellia lanceoleosa provides a valuable resource for understanding genome evolution and self-incompatibility.</title>
        <authorList>
            <person name="Gong W."/>
            <person name="Xiao S."/>
            <person name="Wang L."/>
            <person name="Liao Z."/>
            <person name="Chang Y."/>
            <person name="Mo W."/>
            <person name="Hu G."/>
            <person name="Li W."/>
            <person name="Zhao G."/>
            <person name="Zhu H."/>
            <person name="Hu X."/>
            <person name="Ji K."/>
            <person name="Xiang X."/>
            <person name="Song Q."/>
            <person name="Yuan D."/>
            <person name="Jin S."/>
            <person name="Zhang L."/>
        </authorList>
    </citation>
    <scope>NUCLEOTIDE SEQUENCE [LARGE SCALE GENOMIC DNA]</scope>
    <source>
        <strain evidence="1">SQ_2022a</strain>
    </source>
</reference>
<proteinExistence type="predicted"/>
<gene>
    <name evidence="1" type="ORF">LOK49_LG01G02897</name>
</gene>
<sequence length="35" mass="4060">MHIININCPENIYMPVNHNPCNYGSAWCNYICDTT</sequence>
<accession>A0ACC0IWI1</accession>
<protein>
    <submittedName>
        <fullName evidence="1">Uncharacterized protein</fullName>
    </submittedName>
</protein>
<dbReference type="EMBL" id="CM045758">
    <property type="protein sequence ID" value="KAI8029040.1"/>
    <property type="molecule type" value="Genomic_DNA"/>
</dbReference>
<name>A0ACC0IWI1_9ERIC</name>
<keyword evidence="2" id="KW-1185">Reference proteome</keyword>
<organism evidence="1 2">
    <name type="scientific">Camellia lanceoleosa</name>
    <dbReference type="NCBI Taxonomy" id="1840588"/>
    <lineage>
        <taxon>Eukaryota</taxon>
        <taxon>Viridiplantae</taxon>
        <taxon>Streptophyta</taxon>
        <taxon>Embryophyta</taxon>
        <taxon>Tracheophyta</taxon>
        <taxon>Spermatophyta</taxon>
        <taxon>Magnoliopsida</taxon>
        <taxon>eudicotyledons</taxon>
        <taxon>Gunneridae</taxon>
        <taxon>Pentapetalae</taxon>
        <taxon>asterids</taxon>
        <taxon>Ericales</taxon>
        <taxon>Theaceae</taxon>
        <taxon>Camellia</taxon>
    </lineage>
</organism>
<comment type="caution">
    <text evidence="1">The sequence shown here is derived from an EMBL/GenBank/DDBJ whole genome shotgun (WGS) entry which is preliminary data.</text>
</comment>
<evidence type="ECO:0000313" key="1">
    <source>
        <dbReference type="EMBL" id="KAI8029040.1"/>
    </source>
</evidence>
<dbReference type="Proteomes" id="UP001060215">
    <property type="component" value="Chromosome 1"/>
</dbReference>
<evidence type="ECO:0000313" key="2">
    <source>
        <dbReference type="Proteomes" id="UP001060215"/>
    </source>
</evidence>